<organism evidence="2 3">
    <name type="scientific">Brachyspira catarrhinii</name>
    <dbReference type="NCBI Taxonomy" id="2528966"/>
    <lineage>
        <taxon>Bacteria</taxon>
        <taxon>Pseudomonadati</taxon>
        <taxon>Spirochaetota</taxon>
        <taxon>Spirochaetia</taxon>
        <taxon>Brachyspirales</taxon>
        <taxon>Brachyspiraceae</taxon>
        <taxon>Brachyspira</taxon>
    </lineage>
</organism>
<evidence type="ECO:0000259" key="1">
    <source>
        <dbReference type="Pfam" id="PF04230"/>
    </source>
</evidence>
<comment type="caution">
    <text evidence="2">The sequence shown here is derived from an EMBL/GenBank/DDBJ whole genome shotgun (WGS) entry which is preliminary data.</text>
</comment>
<evidence type="ECO:0000313" key="3">
    <source>
        <dbReference type="Proteomes" id="UP000310168"/>
    </source>
</evidence>
<evidence type="ECO:0000313" key="2">
    <source>
        <dbReference type="EMBL" id="TKZ27019.1"/>
    </source>
</evidence>
<keyword evidence="3" id="KW-1185">Reference proteome</keyword>
<dbReference type="InterPro" id="IPR007345">
    <property type="entry name" value="Polysacch_pyruvyl_Trfase"/>
</dbReference>
<gene>
    <name evidence="2" type="ORF">EZH24_12105</name>
</gene>
<sequence length="303" mass="36369">MYKYDIHIHNIININFNIIKKSDTVIIGGGGLLDNCEAFNRDINRILDLSDNVIFWSLGFHKRPKEHHFYNKIEENIRLDNVKLLSIRDYNHESKVRYVPCATCMIPYFDNNYRLIERDIGVIKHLGFKKVFNEYETIENRDSIETIINFILTSNIILTNSYHAAYWATLMKKKVIIYDKFANKFDYLKYKPVEYSGNILNDIDKCNTYKDALSESRELTINYFKEIKMFLNNAEKKYYNIGYEEIDIMKDNIYFISNRDILINNNLNRLSNFIKKIIDKIVWFIPIRKYRDKLRNRILNMIK</sequence>
<dbReference type="EMBL" id="SJDU01000532">
    <property type="protein sequence ID" value="TKZ27019.1"/>
    <property type="molecule type" value="Genomic_DNA"/>
</dbReference>
<proteinExistence type="predicted"/>
<feature type="domain" description="Polysaccharide pyruvyl transferase" evidence="1">
    <location>
        <begin position="17"/>
        <end position="177"/>
    </location>
</feature>
<reference evidence="2 3" key="1">
    <citation type="journal article" date="2019" name="Anaerobe">
        <title>Brachyspira catarrhinii sp. nov., an anaerobic intestinal spirochaete isolated from vervet monkeys may have been misidentified as Brachyspira aalborgi in previous studies.</title>
        <authorList>
            <person name="Phillips N.D."/>
            <person name="La T."/>
            <person name="Hampson D.J."/>
        </authorList>
    </citation>
    <scope>NUCLEOTIDE SEQUENCE [LARGE SCALE GENOMIC DNA]</scope>
    <source>
        <strain evidence="2 3">Z12</strain>
    </source>
</reference>
<dbReference type="Pfam" id="PF04230">
    <property type="entry name" value="PS_pyruv_trans"/>
    <property type="match status" value="1"/>
</dbReference>
<accession>A0ABY2TNU9</accession>
<protein>
    <recommendedName>
        <fullName evidence="1">Polysaccharide pyruvyl transferase domain-containing protein</fullName>
    </recommendedName>
</protein>
<name>A0ABY2TNU9_9SPIR</name>
<dbReference type="Proteomes" id="UP000310168">
    <property type="component" value="Unassembled WGS sequence"/>
</dbReference>